<dbReference type="SUPFAM" id="SSF81531">
    <property type="entry name" value="Non-heme 11 kDa protein of cytochrome bc1 complex (Ubiquinol-cytochrome c reductase)"/>
    <property type="match status" value="1"/>
</dbReference>
<evidence type="ECO:0000256" key="4">
    <source>
        <dbReference type="ARBA" id="ARBA00022660"/>
    </source>
</evidence>
<evidence type="ECO:0000313" key="11">
    <source>
        <dbReference type="EMBL" id="CAH3175512.1"/>
    </source>
</evidence>
<feature type="domain" description="Ubiquinol-cytochrome C reductase hinge" evidence="10">
    <location>
        <begin position="51"/>
        <end position="114"/>
    </location>
</feature>
<evidence type="ECO:0000256" key="7">
    <source>
        <dbReference type="ARBA" id="ARBA00023128"/>
    </source>
</evidence>
<keyword evidence="12" id="KW-1185">Reference proteome</keyword>
<evidence type="ECO:0000313" key="12">
    <source>
        <dbReference type="Proteomes" id="UP001159405"/>
    </source>
</evidence>
<reference evidence="11 12" key="1">
    <citation type="submission" date="2022-05" db="EMBL/GenBank/DDBJ databases">
        <authorList>
            <consortium name="Genoscope - CEA"/>
            <person name="William W."/>
        </authorList>
    </citation>
    <scope>NUCLEOTIDE SEQUENCE [LARGE SCALE GENOMIC DNA]</scope>
</reference>
<accession>A0ABN8RA20</accession>
<keyword evidence="6" id="KW-0249">Electron transport</keyword>
<sequence>MVLDEEKALLSEEIVFEKNDDSDPEDEGEQEESPESGDEDDEEEDEEELEDPGDKVREACAQHKECAKLFEELEACNNRVNSKSNTEEICVQELFDFLECRDKCLAHSLFSKVK</sequence>
<keyword evidence="3" id="KW-0813">Transport</keyword>
<name>A0ABN8RA20_9CNID</name>
<comment type="caution">
    <text evidence="11">The sequence shown here is derived from an EMBL/GenBank/DDBJ whole genome shotgun (WGS) entry which is preliminary data.</text>
</comment>
<feature type="region of interest" description="Disordered" evidence="9">
    <location>
        <begin position="10"/>
        <end position="56"/>
    </location>
</feature>
<dbReference type="InterPro" id="IPR023184">
    <property type="entry name" value="Ubol_cytC_Rdtase_hinge_dom"/>
</dbReference>
<evidence type="ECO:0000256" key="2">
    <source>
        <dbReference type="ARBA" id="ARBA00006498"/>
    </source>
</evidence>
<dbReference type="InterPro" id="IPR036811">
    <property type="entry name" value="Ubol_cytC_Rdtase_hinge_dom_sf"/>
</dbReference>
<feature type="compositionally biased region" description="Acidic residues" evidence="9">
    <location>
        <begin position="22"/>
        <end position="51"/>
    </location>
</feature>
<evidence type="ECO:0000256" key="5">
    <source>
        <dbReference type="ARBA" id="ARBA00022792"/>
    </source>
</evidence>
<dbReference type="PANTHER" id="PTHR15336:SF0">
    <property type="entry name" value="CYTOCHROME B-C1 COMPLEX SUBUNIT 6, MITOCHONDRIAL"/>
    <property type="match status" value="1"/>
</dbReference>
<comment type="similarity">
    <text evidence="2">Belongs to the UQCRH/QCR6 family.</text>
</comment>
<evidence type="ECO:0000256" key="6">
    <source>
        <dbReference type="ARBA" id="ARBA00022982"/>
    </source>
</evidence>
<keyword evidence="5" id="KW-0999">Mitochondrion inner membrane</keyword>
<dbReference type="Gene3D" id="1.10.287.20">
    <property type="entry name" value="Ubiquinol-cytochrome C reductase hinge domain"/>
    <property type="match status" value="1"/>
</dbReference>
<keyword evidence="8" id="KW-0472">Membrane</keyword>
<protein>
    <recommendedName>
        <fullName evidence="10">Ubiquinol-cytochrome C reductase hinge domain-containing protein</fullName>
    </recommendedName>
</protein>
<evidence type="ECO:0000256" key="8">
    <source>
        <dbReference type="ARBA" id="ARBA00023136"/>
    </source>
</evidence>
<evidence type="ECO:0000256" key="3">
    <source>
        <dbReference type="ARBA" id="ARBA00022448"/>
    </source>
</evidence>
<comment type="subcellular location">
    <subcellularLocation>
        <location evidence="1">Mitochondrion inner membrane</location>
        <topology evidence="1">Peripheral membrane protein</topology>
        <orientation evidence="1">Intermembrane side</orientation>
    </subcellularLocation>
</comment>
<gene>
    <name evidence="11" type="ORF">PLOB_00016994</name>
</gene>
<dbReference type="PANTHER" id="PTHR15336">
    <property type="entry name" value="UBIQUINOL-CYTOCHROME C REDUCTASE COMPLEX 7.8 KDA PROTEIN"/>
    <property type="match status" value="1"/>
</dbReference>
<dbReference type="EMBL" id="CALNXK010000201">
    <property type="protein sequence ID" value="CAH3175512.1"/>
    <property type="molecule type" value="Genomic_DNA"/>
</dbReference>
<evidence type="ECO:0000256" key="9">
    <source>
        <dbReference type="SAM" id="MobiDB-lite"/>
    </source>
</evidence>
<keyword evidence="7" id="KW-0496">Mitochondrion</keyword>
<evidence type="ECO:0000259" key="10">
    <source>
        <dbReference type="Pfam" id="PF02320"/>
    </source>
</evidence>
<evidence type="ECO:0000256" key="1">
    <source>
        <dbReference type="ARBA" id="ARBA00004137"/>
    </source>
</evidence>
<dbReference type="Pfam" id="PF02320">
    <property type="entry name" value="UCR_hinge"/>
    <property type="match status" value="1"/>
</dbReference>
<proteinExistence type="inferred from homology"/>
<keyword evidence="4" id="KW-0679">Respiratory chain</keyword>
<dbReference type="InterPro" id="IPR003422">
    <property type="entry name" value="Cyt_b-c1_6"/>
</dbReference>
<dbReference type="Proteomes" id="UP001159405">
    <property type="component" value="Unassembled WGS sequence"/>
</dbReference>
<feature type="compositionally biased region" description="Basic and acidic residues" evidence="9">
    <location>
        <begin position="10"/>
        <end position="21"/>
    </location>
</feature>
<organism evidence="11 12">
    <name type="scientific">Porites lobata</name>
    <dbReference type="NCBI Taxonomy" id="104759"/>
    <lineage>
        <taxon>Eukaryota</taxon>
        <taxon>Metazoa</taxon>
        <taxon>Cnidaria</taxon>
        <taxon>Anthozoa</taxon>
        <taxon>Hexacorallia</taxon>
        <taxon>Scleractinia</taxon>
        <taxon>Fungiina</taxon>
        <taxon>Poritidae</taxon>
        <taxon>Porites</taxon>
    </lineage>
</organism>